<reference evidence="3" key="1">
    <citation type="submission" date="2023-08" db="EMBL/GenBank/DDBJ databases">
        <authorList>
            <person name="Audoor S."/>
            <person name="Bilcke G."/>
        </authorList>
    </citation>
    <scope>NUCLEOTIDE SEQUENCE</scope>
</reference>
<dbReference type="InterPro" id="IPR006224">
    <property type="entry name" value="PsdUridine_synth_RluA-like_CS"/>
</dbReference>
<dbReference type="CDD" id="cd02869">
    <property type="entry name" value="PseudoU_synth_RluA_like"/>
    <property type="match status" value="1"/>
</dbReference>
<evidence type="ECO:0000259" key="2">
    <source>
        <dbReference type="Pfam" id="PF00849"/>
    </source>
</evidence>
<dbReference type="InterPro" id="IPR006145">
    <property type="entry name" value="PsdUridine_synth_RsuA/RluA"/>
</dbReference>
<dbReference type="SUPFAM" id="SSF55120">
    <property type="entry name" value="Pseudouridine synthase"/>
    <property type="match status" value="1"/>
</dbReference>
<sequence>MTSSLDPSSSLWLWVWAYVLITAPTTFSLSLSPAADDSKSASSSNNNKSYYWNGLHFQLQHFWTCPSNNGQSTERTGSKLLADLLLQSEDVNIGFVSKSQAKRACQNGAVWILNSINKGHFLELLQRDLKTKSMLEMKSLHLDHSALIEGPFLQAHPSTILQPSDEVWIMVDRQWKSGWNGYPVFVTKNWLPPPASRGLLDSLAGCVLYEDDEIAMINKPKNLTTISNPMAASCCSMSSTSDDRDDLQSLLGFLLQCPIDGTTKFHKGDDAYQPRPVHRLDKPTSGLVLVAKSARAMKILSKAFAERQVTKTYSAIVLHGGDESGLYQWELDQSENRKDDPSWYTIDYPINGKSAISSWRLIRSISLQIGSRVLQQFCKKNYDKGELSWDHSEPSDSDASRDDDCNQKLSLLQVRPHTGRTHQIRRHLAYNLGSPIVGDTKYYAAGGQKRKGPFWKDWHTNQPRMYLCCHELEFPYDLLIGTQSTATMITAINSKSKTAANVTVVVAAPNVQGAPTLRLRVSIPLPSSFHDLLSK</sequence>
<dbReference type="AlphaFoldDB" id="A0AAD2FBY1"/>
<dbReference type="PROSITE" id="PS01129">
    <property type="entry name" value="PSI_RLU"/>
    <property type="match status" value="1"/>
</dbReference>
<gene>
    <name evidence="3" type="ORF">CYCCA115_LOCUS1691</name>
</gene>
<dbReference type="GO" id="GO:0001522">
    <property type="term" value="P:pseudouridine synthesis"/>
    <property type="evidence" value="ECO:0007669"/>
    <property type="project" value="InterPro"/>
</dbReference>
<feature type="chain" id="PRO_5042232810" description="Pseudouridine synthase RsuA/RluA-like domain-containing protein" evidence="1">
    <location>
        <begin position="29"/>
        <end position="535"/>
    </location>
</feature>
<feature type="domain" description="Pseudouridine synthase RsuA/RluA-like" evidence="2">
    <location>
        <begin position="215"/>
        <end position="429"/>
    </location>
</feature>
<dbReference type="GO" id="GO:0003723">
    <property type="term" value="F:RNA binding"/>
    <property type="evidence" value="ECO:0007669"/>
    <property type="project" value="InterPro"/>
</dbReference>
<feature type="signal peptide" evidence="1">
    <location>
        <begin position="1"/>
        <end position="28"/>
    </location>
</feature>
<dbReference type="GO" id="GO:0009982">
    <property type="term" value="F:pseudouridine synthase activity"/>
    <property type="evidence" value="ECO:0007669"/>
    <property type="project" value="InterPro"/>
</dbReference>
<dbReference type="Gene3D" id="3.30.2350.10">
    <property type="entry name" value="Pseudouridine synthase"/>
    <property type="match status" value="1"/>
</dbReference>
<dbReference type="PANTHER" id="PTHR21600">
    <property type="entry name" value="MITOCHONDRIAL RNA PSEUDOURIDINE SYNTHASE"/>
    <property type="match status" value="1"/>
</dbReference>
<keyword evidence="4" id="KW-1185">Reference proteome</keyword>
<dbReference type="EMBL" id="CAKOGP040000080">
    <property type="protein sequence ID" value="CAJ1929471.1"/>
    <property type="molecule type" value="Genomic_DNA"/>
</dbReference>
<evidence type="ECO:0000313" key="4">
    <source>
        <dbReference type="Proteomes" id="UP001295423"/>
    </source>
</evidence>
<dbReference type="Pfam" id="PF00849">
    <property type="entry name" value="PseudoU_synth_2"/>
    <property type="match status" value="1"/>
</dbReference>
<comment type="caution">
    <text evidence="3">The sequence shown here is derived from an EMBL/GenBank/DDBJ whole genome shotgun (WGS) entry which is preliminary data.</text>
</comment>
<name>A0AAD2FBY1_9STRA</name>
<accession>A0AAD2FBY1</accession>
<evidence type="ECO:0000256" key="1">
    <source>
        <dbReference type="SAM" id="SignalP"/>
    </source>
</evidence>
<dbReference type="Proteomes" id="UP001295423">
    <property type="component" value="Unassembled WGS sequence"/>
</dbReference>
<evidence type="ECO:0000313" key="3">
    <source>
        <dbReference type="EMBL" id="CAJ1929471.1"/>
    </source>
</evidence>
<dbReference type="InterPro" id="IPR020103">
    <property type="entry name" value="PsdUridine_synth_cat_dom_sf"/>
</dbReference>
<dbReference type="InterPro" id="IPR050188">
    <property type="entry name" value="RluA_PseudoU_synthase"/>
</dbReference>
<proteinExistence type="predicted"/>
<keyword evidence="1" id="KW-0732">Signal</keyword>
<protein>
    <recommendedName>
        <fullName evidence="2">Pseudouridine synthase RsuA/RluA-like domain-containing protein</fullName>
    </recommendedName>
</protein>
<organism evidence="3 4">
    <name type="scientific">Cylindrotheca closterium</name>
    <dbReference type="NCBI Taxonomy" id="2856"/>
    <lineage>
        <taxon>Eukaryota</taxon>
        <taxon>Sar</taxon>
        <taxon>Stramenopiles</taxon>
        <taxon>Ochrophyta</taxon>
        <taxon>Bacillariophyta</taxon>
        <taxon>Bacillariophyceae</taxon>
        <taxon>Bacillariophycidae</taxon>
        <taxon>Bacillariales</taxon>
        <taxon>Bacillariaceae</taxon>
        <taxon>Cylindrotheca</taxon>
    </lineage>
</organism>